<feature type="domain" description="Major facilitator superfamily (MFS) profile" evidence="5">
    <location>
        <begin position="206"/>
        <end position="388"/>
    </location>
</feature>
<accession>A0AA87CW35</accession>
<dbReference type="Pfam" id="PF07690">
    <property type="entry name" value="MFS_1"/>
    <property type="match status" value="1"/>
</dbReference>
<evidence type="ECO:0000313" key="7">
    <source>
        <dbReference type="Proteomes" id="UP000004506"/>
    </source>
</evidence>
<dbReference type="PANTHER" id="PTHR23534">
    <property type="entry name" value="MFS PERMEASE"/>
    <property type="match status" value="1"/>
</dbReference>
<dbReference type="PANTHER" id="PTHR23534:SF1">
    <property type="entry name" value="MAJOR FACILITATOR SUPERFAMILY PROTEIN"/>
    <property type="match status" value="1"/>
</dbReference>
<feature type="transmembrane region" description="Helical" evidence="4">
    <location>
        <begin position="209"/>
        <end position="231"/>
    </location>
</feature>
<feature type="transmembrane region" description="Helical" evidence="4">
    <location>
        <begin position="299"/>
        <end position="318"/>
    </location>
</feature>
<feature type="transmembrane region" description="Helical" evidence="4">
    <location>
        <begin position="44"/>
        <end position="62"/>
    </location>
</feature>
<feature type="transmembrane region" description="Helical" evidence="4">
    <location>
        <begin position="275"/>
        <end position="293"/>
    </location>
</feature>
<dbReference type="PROSITE" id="PS50850">
    <property type="entry name" value="MFS"/>
    <property type="match status" value="1"/>
</dbReference>
<reference evidence="7" key="2">
    <citation type="submission" date="2008-04" db="EMBL/GenBank/DDBJ databases">
        <title>Draft genome sequence of Providencia stuartii(ATCC 25827).</title>
        <authorList>
            <person name="Sudarsanam P."/>
            <person name="Ley R."/>
            <person name="Guruge J."/>
            <person name="Turnbaugh P.J."/>
            <person name="Mahowald M."/>
            <person name="Liep D."/>
            <person name="Gordon J."/>
        </authorList>
    </citation>
    <scope>NUCLEOTIDE SEQUENCE [LARGE SCALE GENOMIC DNA]</scope>
    <source>
        <strain evidence="7">ATCC 25827</strain>
    </source>
</reference>
<keyword evidence="3 4" id="KW-0472">Membrane</keyword>
<dbReference type="Gene3D" id="1.20.1250.20">
    <property type="entry name" value="MFS general substrate transporter like domains"/>
    <property type="match status" value="1"/>
</dbReference>
<dbReference type="InterPro" id="IPR020846">
    <property type="entry name" value="MFS_dom"/>
</dbReference>
<evidence type="ECO:0000259" key="5">
    <source>
        <dbReference type="PROSITE" id="PS50850"/>
    </source>
</evidence>
<reference evidence="7" key="1">
    <citation type="submission" date="2008-04" db="EMBL/GenBank/DDBJ databases">
        <title>Draft genome sequence of Providencia stuartii (ATCC 25827).</title>
        <authorList>
            <person name="Sudarsanam P."/>
            <person name="Ley R."/>
            <person name="Guruge J."/>
            <person name="Turnbaugh P.J."/>
            <person name="Mahowald M."/>
            <person name="Liep D."/>
            <person name="Gordon J."/>
        </authorList>
    </citation>
    <scope>NUCLEOTIDE SEQUENCE [LARGE SCALE GENOMIC DNA]</scope>
    <source>
        <strain evidence="7">ATCC 25827</strain>
    </source>
</reference>
<dbReference type="InterPro" id="IPR036259">
    <property type="entry name" value="MFS_trans_sf"/>
</dbReference>
<comment type="caution">
    <text evidence="6">The sequence shown here is derived from an EMBL/GenBank/DDBJ whole genome shotgun (WGS) entry which is preliminary data.</text>
</comment>
<feature type="transmembrane region" description="Helical" evidence="4">
    <location>
        <begin position="243"/>
        <end position="263"/>
    </location>
</feature>
<dbReference type="InterPro" id="IPR011701">
    <property type="entry name" value="MFS"/>
</dbReference>
<evidence type="ECO:0000313" key="6">
    <source>
        <dbReference type="EMBL" id="EDU61353.1"/>
    </source>
</evidence>
<feature type="transmembrane region" description="Helical" evidence="4">
    <location>
        <begin position="161"/>
        <end position="182"/>
    </location>
</feature>
<feature type="transmembrane region" description="Helical" evidence="4">
    <location>
        <begin position="69"/>
        <end position="91"/>
    </location>
</feature>
<feature type="transmembrane region" description="Helical" evidence="4">
    <location>
        <begin position="339"/>
        <end position="357"/>
    </location>
</feature>
<name>A0AA87CW35_PROST</name>
<evidence type="ECO:0000256" key="4">
    <source>
        <dbReference type="SAM" id="Phobius"/>
    </source>
</evidence>
<feature type="transmembrane region" description="Helical" evidence="4">
    <location>
        <begin position="363"/>
        <end position="382"/>
    </location>
</feature>
<evidence type="ECO:0000256" key="1">
    <source>
        <dbReference type="ARBA" id="ARBA00022692"/>
    </source>
</evidence>
<dbReference type="RefSeq" id="WP_004924485.1">
    <property type="nucleotide sequence ID" value="NZ_DS607672.1"/>
</dbReference>
<reference evidence="6 7" key="3">
    <citation type="submission" date="2008-05" db="EMBL/GenBank/DDBJ databases">
        <authorList>
            <person name="Fulton L."/>
            <person name="Clifton S."/>
            <person name="Fulton B."/>
            <person name="Xu J."/>
            <person name="Minx P."/>
            <person name="Pepin K.H."/>
            <person name="Johnson M."/>
            <person name="Thiruvilangam P."/>
            <person name="Bhonagiri V."/>
            <person name="Nash W.E."/>
            <person name="Mardis E.R."/>
            <person name="Wilson R.K."/>
        </authorList>
    </citation>
    <scope>NUCLEOTIDE SEQUENCE [LARGE SCALE GENOMIC DNA]</scope>
    <source>
        <strain evidence="6 7">ATCC 25827</strain>
    </source>
</reference>
<keyword evidence="1 4" id="KW-0812">Transmembrane</keyword>
<organism evidence="6 7">
    <name type="scientific">Providencia stuartii ATCC 25827</name>
    <dbReference type="NCBI Taxonomy" id="471874"/>
    <lineage>
        <taxon>Bacteria</taxon>
        <taxon>Pseudomonadati</taxon>
        <taxon>Pseudomonadota</taxon>
        <taxon>Gammaproteobacteria</taxon>
        <taxon>Enterobacterales</taxon>
        <taxon>Morganellaceae</taxon>
        <taxon>Providencia</taxon>
    </lineage>
</organism>
<keyword evidence="2 4" id="KW-1133">Transmembrane helix</keyword>
<proteinExistence type="predicted"/>
<dbReference type="GO" id="GO:0022857">
    <property type="term" value="F:transmembrane transporter activity"/>
    <property type="evidence" value="ECO:0007669"/>
    <property type="project" value="InterPro"/>
</dbReference>
<feature type="transmembrane region" description="Helical" evidence="4">
    <location>
        <begin position="97"/>
        <end position="118"/>
    </location>
</feature>
<dbReference type="EMBL" id="ABJD02000048">
    <property type="protein sequence ID" value="EDU61353.1"/>
    <property type="molecule type" value="Genomic_DNA"/>
</dbReference>
<evidence type="ECO:0000256" key="3">
    <source>
        <dbReference type="ARBA" id="ARBA00023136"/>
    </source>
</evidence>
<gene>
    <name evidence="6" type="ORF">PROSTU_00543</name>
</gene>
<dbReference type="SUPFAM" id="SSF103473">
    <property type="entry name" value="MFS general substrate transporter"/>
    <property type="match status" value="1"/>
</dbReference>
<sequence>MPKNVWWLAIALALFTTGNAIVLSVAVVIGEKLSVDPTYSTVPLLSQYIGLIMATIPIAYLMQKYSRKLGFILGSFSGMIGAILSIVGIIYYNLTYFSIGLFFTGIAIGTAQQFRFAALEEAPKALHAKAVGLVMSGGIAAALIGPTLAVMTQRFFTEYPFAGPFSALTLIYVIAFILLLRVPLKKVEQQRQNHSKAKRSYKQLYSQPILKLITIVSAVGYALVVLTFASIPLSMKQHNFPFSLIALVFQCHVLGMFAPSFFTGHLIHRIGTKKIIVIGILLLFLSATINLLGSQFYHYLLSGIFVGVAWNFILISTTQLLPLGYEDHERAKVQGMTDFLIYSFGALGSLAAGVLFFSLGWQLMNVLSMVISIFILVFCIALKKHITQ</sequence>
<dbReference type="AlphaFoldDB" id="A0AA87CW35"/>
<protein>
    <submittedName>
        <fullName evidence="6">Transporter, major facilitator family protein</fullName>
    </submittedName>
</protein>
<feature type="transmembrane region" description="Helical" evidence="4">
    <location>
        <begin position="130"/>
        <end position="149"/>
    </location>
</feature>
<evidence type="ECO:0000256" key="2">
    <source>
        <dbReference type="ARBA" id="ARBA00022989"/>
    </source>
</evidence>
<dbReference type="Proteomes" id="UP000004506">
    <property type="component" value="Unassembled WGS sequence"/>
</dbReference>